<evidence type="ECO:0000259" key="4">
    <source>
        <dbReference type="SMART" id="SM00822"/>
    </source>
</evidence>
<feature type="compositionally biased region" description="Basic and acidic residues" evidence="3">
    <location>
        <begin position="181"/>
        <end position="191"/>
    </location>
</feature>
<evidence type="ECO:0000256" key="3">
    <source>
        <dbReference type="SAM" id="MobiDB-lite"/>
    </source>
</evidence>
<gene>
    <name evidence="5" type="ORF">MalAC0309_2136</name>
</gene>
<dbReference type="EMBL" id="AP017315">
    <property type="protein sequence ID" value="BAU32979.1"/>
    <property type="molecule type" value="Genomic_DNA"/>
</dbReference>
<name>A0A0U4NXN8_9MICO</name>
<feature type="compositionally biased region" description="Low complexity" evidence="3">
    <location>
        <begin position="234"/>
        <end position="243"/>
    </location>
</feature>
<evidence type="ECO:0000256" key="1">
    <source>
        <dbReference type="ARBA" id="ARBA00006484"/>
    </source>
</evidence>
<dbReference type="Pfam" id="PF00106">
    <property type="entry name" value="adh_short"/>
    <property type="match status" value="1"/>
</dbReference>
<feature type="region of interest" description="Disordered" evidence="3">
    <location>
        <begin position="181"/>
        <end position="201"/>
    </location>
</feature>
<dbReference type="Proteomes" id="UP000218965">
    <property type="component" value="Chromosome"/>
</dbReference>
<evidence type="ECO:0000313" key="6">
    <source>
        <dbReference type="Proteomes" id="UP000218965"/>
    </source>
</evidence>
<dbReference type="OrthoDB" id="3784334at2"/>
<dbReference type="GO" id="GO:0016491">
    <property type="term" value="F:oxidoreductase activity"/>
    <property type="evidence" value="ECO:0007669"/>
    <property type="project" value="UniProtKB-KW"/>
</dbReference>
<proteinExistence type="inferred from homology"/>
<accession>A0A0U4NXN8</accession>
<dbReference type="GO" id="GO:0016020">
    <property type="term" value="C:membrane"/>
    <property type="evidence" value="ECO:0007669"/>
    <property type="project" value="TreeGrafter"/>
</dbReference>
<feature type="compositionally biased region" description="Low complexity" evidence="3">
    <location>
        <begin position="271"/>
        <end position="311"/>
    </location>
</feature>
<dbReference type="AlphaFoldDB" id="A0A0U4NXN8"/>
<evidence type="ECO:0000256" key="2">
    <source>
        <dbReference type="ARBA" id="ARBA00023002"/>
    </source>
</evidence>
<feature type="region of interest" description="Disordered" evidence="3">
    <location>
        <begin position="226"/>
        <end position="250"/>
    </location>
</feature>
<dbReference type="Gene3D" id="3.40.50.720">
    <property type="entry name" value="NAD(P)-binding Rossmann-like Domain"/>
    <property type="match status" value="1"/>
</dbReference>
<feature type="region of interest" description="Disordered" evidence="3">
    <location>
        <begin position="271"/>
        <end position="319"/>
    </location>
</feature>
<dbReference type="PANTHER" id="PTHR44196">
    <property type="entry name" value="DEHYDROGENASE/REDUCTASE SDR FAMILY MEMBER 7B"/>
    <property type="match status" value="1"/>
</dbReference>
<dbReference type="InterPro" id="IPR057326">
    <property type="entry name" value="KR_dom"/>
</dbReference>
<protein>
    <submittedName>
        <fullName evidence="5">Short-chain dehydrogenase/reductase SDR</fullName>
    </submittedName>
</protein>
<feature type="domain" description="Ketoreductase" evidence="4">
    <location>
        <begin position="7"/>
        <end position="185"/>
    </location>
</feature>
<dbReference type="PRINTS" id="PR00081">
    <property type="entry name" value="GDHRDH"/>
</dbReference>
<dbReference type="KEGG" id="malk:MalAC0309_2136"/>
<dbReference type="InterPro" id="IPR036291">
    <property type="entry name" value="NAD(P)-bd_dom_sf"/>
</dbReference>
<dbReference type="PANTHER" id="PTHR44196:SF1">
    <property type="entry name" value="DEHYDROGENASE_REDUCTASE SDR FAMILY MEMBER 7B"/>
    <property type="match status" value="1"/>
</dbReference>
<reference evidence="6" key="1">
    <citation type="submission" date="2015-12" db="EMBL/GenBank/DDBJ databases">
        <authorList>
            <person name="Shamseldin A."/>
            <person name="Moawad H."/>
            <person name="Abd El-Rahim W.M."/>
            <person name="Sadowsky M.J."/>
        </authorList>
    </citation>
    <scope>NUCLEOTIDE SEQUENCE [LARGE SCALE GENOMIC DNA]</scope>
    <source>
        <strain evidence="6">JAM AC0309</strain>
    </source>
</reference>
<comment type="similarity">
    <text evidence="1">Belongs to the short-chain dehydrogenases/reductases (SDR) family.</text>
</comment>
<dbReference type="SMART" id="SM00822">
    <property type="entry name" value="PKS_KR"/>
    <property type="match status" value="1"/>
</dbReference>
<sequence>MTNLKGASIIVVGATGGLGRHIARLLHERGAKLTLSGRNMTNIEALGIPATFVPGDLADPNFARTLVATAVTANGRLDGVINAAGVVAFGPIAELTNDTLEQLWQVNAAGPVRVMRAATDSLAKSAEAGGEPFVVTLSGLVAESPTNGLAAYSAVKTALHAFTQVAARELRRQKIRVLDARPGHTETELSRHPIAGETPKFPTGYLPEAVAARIVEAIVNGEKDLPSTAFTDIPAAPTETVPAPEHPVDADMHPAARMAAEMSLEVATPLSAQSAASAQSVSSVRSASSAHSPSSADAPANTRSAASTLSAPPAPDSST</sequence>
<dbReference type="SUPFAM" id="SSF51735">
    <property type="entry name" value="NAD(P)-binding Rossmann-fold domains"/>
    <property type="match status" value="1"/>
</dbReference>
<dbReference type="InterPro" id="IPR002347">
    <property type="entry name" value="SDR_fam"/>
</dbReference>
<keyword evidence="2" id="KW-0560">Oxidoreductase</keyword>
<organism evidence="5 6">
    <name type="scientific">Microcella alkaliphila</name>
    <dbReference type="NCBI Taxonomy" id="279828"/>
    <lineage>
        <taxon>Bacteria</taxon>
        <taxon>Bacillati</taxon>
        <taxon>Actinomycetota</taxon>
        <taxon>Actinomycetes</taxon>
        <taxon>Micrococcales</taxon>
        <taxon>Microbacteriaceae</taxon>
        <taxon>Microcella</taxon>
    </lineage>
</organism>
<dbReference type="CDD" id="cd05233">
    <property type="entry name" value="SDR_c"/>
    <property type="match status" value="1"/>
</dbReference>
<reference evidence="5 6" key="2">
    <citation type="submission" date="2016-01" db="EMBL/GenBank/DDBJ databases">
        <title>Microcella alkaliphila JAM AC0309 whole genome shotgun sequence.</title>
        <authorList>
            <person name="Kurata A."/>
            <person name="Hirose Y."/>
            <person name="Kishimoto N."/>
            <person name="Kobayashi T."/>
        </authorList>
    </citation>
    <scope>NUCLEOTIDE SEQUENCE [LARGE SCALE GENOMIC DNA]</scope>
    <source>
        <strain evidence="5 6">JAM AC0309</strain>
    </source>
</reference>
<dbReference type="RefSeq" id="WP_096422516.1">
    <property type="nucleotide sequence ID" value="NZ_AP017315.1"/>
</dbReference>
<evidence type="ECO:0000313" key="5">
    <source>
        <dbReference type="EMBL" id="BAU32979.1"/>
    </source>
</evidence>